<gene>
    <name evidence="1" type="ORF">WR25_20463</name>
</gene>
<accession>A0A2A2M1M7</accession>
<dbReference type="EMBL" id="LIAE01006195">
    <property type="protein sequence ID" value="PAV92441.1"/>
    <property type="molecule type" value="Genomic_DNA"/>
</dbReference>
<reference evidence="1 2" key="1">
    <citation type="journal article" date="2017" name="Curr. Biol.">
        <title>Genome architecture and evolution of a unichromosomal asexual nematode.</title>
        <authorList>
            <person name="Fradin H."/>
            <person name="Zegar C."/>
            <person name="Gutwein M."/>
            <person name="Lucas J."/>
            <person name="Kovtun M."/>
            <person name="Corcoran D."/>
            <person name="Baugh L.R."/>
            <person name="Kiontke K."/>
            <person name="Gunsalus K."/>
            <person name="Fitch D.H."/>
            <person name="Piano F."/>
        </authorList>
    </citation>
    <scope>NUCLEOTIDE SEQUENCE [LARGE SCALE GENOMIC DNA]</scope>
    <source>
        <strain evidence="1">PF1309</strain>
    </source>
</reference>
<evidence type="ECO:0000313" key="1">
    <source>
        <dbReference type="EMBL" id="PAV92441.1"/>
    </source>
</evidence>
<comment type="caution">
    <text evidence="1">The sequence shown here is derived from an EMBL/GenBank/DDBJ whole genome shotgun (WGS) entry which is preliminary data.</text>
</comment>
<dbReference type="Proteomes" id="UP000218231">
    <property type="component" value="Unassembled WGS sequence"/>
</dbReference>
<evidence type="ECO:0000313" key="2">
    <source>
        <dbReference type="Proteomes" id="UP000218231"/>
    </source>
</evidence>
<sequence length="106" mass="11014">MLLAAGVDRMPPRPITARPKPLAAAMRIAFWITSRLRKRPSPPMTSVAPCLPSMTSNTDWTKFSAAGSGRCGSCVSCQGLIEVGVTAAALAPGEIGTHPVALEDAP</sequence>
<protein>
    <submittedName>
        <fullName evidence="1">Uncharacterized protein</fullName>
    </submittedName>
</protein>
<proteinExistence type="predicted"/>
<organism evidence="1 2">
    <name type="scientific">Diploscapter pachys</name>
    <dbReference type="NCBI Taxonomy" id="2018661"/>
    <lineage>
        <taxon>Eukaryota</taxon>
        <taxon>Metazoa</taxon>
        <taxon>Ecdysozoa</taxon>
        <taxon>Nematoda</taxon>
        <taxon>Chromadorea</taxon>
        <taxon>Rhabditida</taxon>
        <taxon>Rhabditina</taxon>
        <taxon>Rhabditomorpha</taxon>
        <taxon>Rhabditoidea</taxon>
        <taxon>Rhabditidae</taxon>
        <taxon>Diploscapter</taxon>
    </lineage>
</organism>
<name>A0A2A2M1M7_9BILA</name>
<dbReference type="AlphaFoldDB" id="A0A2A2M1M7"/>
<keyword evidence="2" id="KW-1185">Reference proteome</keyword>